<dbReference type="InterPro" id="IPR037401">
    <property type="entry name" value="SnoaL-like"/>
</dbReference>
<name>A0A1S9PFZ9_9SPHI</name>
<evidence type="ECO:0000259" key="1">
    <source>
        <dbReference type="Pfam" id="PF12680"/>
    </source>
</evidence>
<accession>A0A1S9PFZ9</accession>
<dbReference type="AlphaFoldDB" id="A0A1S9PFZ9"/>
<gene>
    <name evidence="2" type="ORF">BC343_05605</name>
</gene>
<dbReference type="SUPFAM" id="SSF54427">
    <property type="entry name" value="NTF2-like"/>
    <property type="match status" value="1"/>
</dbReference>
<protein>
    <recommendedName>
        <fullName evidence="1">SnoaL-like domain-containing protein</fullName>
    </recommendedName>
</protein>
<proteinExistence type="predicted"/>
<dbReference type="Gene3D" id="3.10.450.50">
    <property type="match status" value="1"/>
</dbReference>
<evidence type="ECO:0000313" key="2">
    <source>
        <dbReference type="EMBL" id="OOQ59880.1"/>
    </source>
</evidence>
<evidence type="ECO:0000313" key="3">
    <source>
        <dbReference type="Proteomes" id="UP000189739"/>
    </source>
</evidence>
<dbReference type="Pfam" id="PF12680">
    <property type="entry name" value="SnoaL_2"/>
    <property type="match status" value="1"/>
</dbReference>
<comment type="caution">
    <text evidence="2">The sequence shown here is derived from an EMBL/GenBank/DDBJ whole genome shotgun (WGS) entry which is preliminary data.</text>
</comment>
<organism evidence="2 3">
    <name type="scientific">Mucilaginibacter pedocola</name>
    <dbReference type="NCBI Taxonomy" id="1792845"/>
    <lineage>
        <taxon>Bacteria</taxon>
        <taxon>Pseudomonadati</taxon>
        <taxon>Bacteroidota</taxon>
        <taxon>Sphingobacteriia</taxon>
        <taxon>Sphingobacteriales</taxon>
        <taxon>Sphingobacteriaceae</taxon>
        <taxon>Mucilaginibacter</taxon>
    </lineage>
</organism>
<sequence length="127" mass="14570">MVNHFFDKFKSGAPLDDLVASFDEKADYFIPGDTKNVPWIGKRTGHAAIKESFRLLRENIKPEKLTFTDMLAKGNRVVILGYLESRMKKNDKVMKSEFSIDIVVENGLITRYHLLEDSFEVSDKAKL</sequence>
<dbReference type="InterPro" id="IPR032710">
    <property type="entry name" value="NTF2-like_dom_sf"/>
</dbReference>
<keyword evidence="3" id="KW-1185">Reference proteome</keyword>
<dbReference type="STRING" id="1792845.BC343_05605"/>
<reference evidence="2 3" key="1">
    <citation type="submission" date="2016-07" db="EMBL/GenBank/DDBJ databases">
        <title>Genomic analysis of zinc-resistant bacterium Mucilaginibacter pedocola TBZ30.</title>
        <authorList>
            <person name="Huang J."/>
            <person name="Tang J."/>
        </authorList>
    </citation>
    <scope>NUCLEOTIDE SEQUENCE [LARGE SCALE GENOMIC DNA]</scope>
    <source>
        <strain evidence="2 3">TBZ30</strain>
    </source>
</reference>
<dbReference type="EMBL" id="MBTF01000012">
    <property type="protein sequence ID" value="OOQ59880.1"/>
    <property type="molecule type" value="Genomic_DNA"/>
</dbReference>
<dbReference type="Proteomes" id="UP000189739">
    <property type="component" value="Unassembled WGS sequence"/>
</dbReference>
<feature type="domain" description="SnoaL-like" evidence="1">
    <location>
        <begin position="2"/>
        <end position="112"/>
    </location>
</feature>